<dbReference type="GO" id="GO:0005667">
    <property type="term" value="C:transcription regulator complex"/>
    <property type="evidence" value="ECO:0007669"/>
    <property type="project" value="TreeGrafter"/>
</dbReference>
<dbReference type="GO" id="GO:0005634">
    <property type="term" value="C:nucleus"/>
    <property type="evidence" value="ECO:0007669"/>
    <property type="project" value="TreeGrafter"/>
</dbReference>
<accession>A0A182YSE1</accession>
<dbReference type="VEuPathDB" id="VectorBase:ASTEI11377"/>
<evidence type="ECO:0000256" key="1">
    <source>
        <dbReference type="SAM" id="MobiDB-lite"/>
    </source>
</evidence>
<organism evidence="3 4">
    <name type="scientific">Anopheles stephensi</name>
    <name type="common">Indo-Pakistan malaria mosquito</name>
    <dbReference type="NCBI Taxonomy" id="30069"/>
    <lineage>
        <taxon>Eukaryota</taxon>
        <taxon>Metazoa</taxon>
        <taxon>Ecdysozoa</taxon>
        <taxon>Arthropoda</taxon>
        <taxon>Hexapoda</taxon>
        <taxon>Insecta</taxon>
        <taxon>Pterygota</taxon>
        <taxon>Neoptera</taxon>
        <taxon>Endopterygota</taxon>
        <taxon>Diptera</taxon>
        <taxon>Nematocera</taxon>
        <taxon>Culicoidea</taxon>
        <taxon>Culicidae</taxon>
        <taxon>Anophelinae</taxon>
        <taxon>Anopheles</taxon>
    </lineage>
</organism>
<dbReference type="InterPro" id="IPR056565">
    <property type="entry name" value="Fn3_ATF7IP"/>
</dbReference>
<dbReference type="Pfam" id="PF16794">
    <property type="entry name" value="fn3_4"/>
    <property type="match status" value="1"/>
</dbReference>
<dbReference type="GO" id="GO:0003712">
    <property type="term" value="F:transcription coregulator activity"/>
    <property type="evidence" value="ECO:0007669"/>
    <property type="project" value="TreeGrafter"/>
</dbReference>
<protein>
    <submittedName>
        <fullName evidence="3">Fibronectin type-III domain-containing protein</fullName>
    </submittedName>
</protein>
<proteinExistence type="predicted"/>
<dbReference type="OMA" id="QSAPEEW"/>
<reference evidence="4" key="1">
    <citation type="journal article" date="2014" name="Genome Biol.">
        <title>Genome analysis of a major urban malaria vector mosquito, Anopheles stephensi.</title>
        <authorList>
            <person name="Jiang X."/>
            <person name="Peery A."/>
            <person name="Hall A.B."/>
            <person name="Sharma A."/>
            <person name="Chen X.G."/>
            <person name="Waterhouse R.M."/>
            <person name="Komissarov A."/>
            <person name="Riehle M.M."/>
            <person name="Shouche Y."/>
            <person name="Sharakhova M.V."/>
            <person name="Lawson D."/>
            <person name="Pakpour N."/>
            <person name="Arensburger P."/>
            <person name="Davidson V.L."/>
            <person name="Eiglmeier K."/>
            <person name="Emrich S."/>
            <person name="George P."/>
            <person name="Kennedy R.C."/>
            <person name="Mane S.P."/>
            <person name="Maslen G."/>
            <person name="Oringanje C."/>
            <person name="Qi Y."/>
            <person name="Settlage R."/>
            <person name="Tojo M."/>
            <person name="Tubio J.M."/>
            <person name="Unger M.F."/>
            <person name="Wang B."/>
            <person name="Vernick K.D."/>
            <person name="Ribeiro J.M."/>
            <person name="James A.A."/>
            <person name="Michel K."/>
            <person name="Riehle M.A."/>
            <person name="Luckhart S."/>
            <person name="Sharakhov I.V."/>
            <person name="Tu Z."/>
        </authorList>
    </citation>
    <scope>NUCLEOTIDE SEQUENCE [LARGE SCALE GENOMIC DNA]</scope>
    <source>
        <strain evidence="4">Indian</strain>
    </source>
</reference>
<evidence type="ECO:0000259" key="2">
    <source>
        <dbReference type="PROSITE" id="PS50853"/>
    </source>
</evidence>
<evidence type="ECO:0000313" key="4">
    <source>
        <dbReference type="Proteomes" id="UP000076408"/>
    </source>
</evidence>
<dbReference type="GO" id="GO:0006355">
    <property type="term" value="P:regulation of DNA-templated transcription"/>
    <property type="evidence" value="ECO:0007669"/>
    <property type="project" value="TreeGrafter"/>
</dbReference>
<dbReference type="PANTHER" id="PTHR23210">
    <property type="entry name" value="ACTIVATING TRANSCRIPTION FACTOR 7 INTERACTING PROTEIN"/>
    <property type="match status" value="1"/>
</dbReference>
<dbReference type="VEuPathDB" id="VectorBase:ASTE005116"/>
<dbReference type="InterPro" id="IPR003961">
    <property type="entry name" value="FN3_dom"/>
</dbReference>
<dbReference type="PROSITE" id="PS50853">
    <property type="entry name" value="FN3"/>
    <property type="match status" value="1"/>
</dbReference>
<keyword evidence="4" id="KW-1185">Reference proteome</keyword>
<dbReference type="AlphaFoldDB" id="A0A182YSE1"/>
<dbReference type="VEuPathDB" id="VectorBase:ASTEI20_039452"/>
<evidence type="ECO:0000313" key="3">
    <source>
        <dbReference type="EnsemblMetazoa" id="ASTEI11377-PA"/>
    </source>
</evidence>
<dbReference type="InterPro" id="IPR036116">
    <property type="entry name" value="FN3_sf"/>
</dbReference>
<sequence length="126" mass="14293">MLAPLPNPGPQPSDPSWKLPPPQPSICVNNVQAGIVISWTMPSLTKHHATIETYQIYAYQELSVQSAPEEWRHVGDVKALLLPMAVTLTQFHEGQRYYFAVRAIDMHKRIGKFCEPRTWNDNNVAN</sequence>
<dbReference type="Gene3D" id="2.60.40.10">
    <property type="entry name" value="Immunoglobulins"/>
    <property type="match status" value="1"/>
</dbReference>
<dbReference type="InterPro" id="IPR013783">
    <property type="entry name" value="Ig-like_fold"/>
</dbReference>
<dbReference type="InterPro" id="IPR026085">
    <property type="entry name" value="ATF7-int"/>
</dbReference>
<dbReference type="SUPFAM" id="SSF49265">
    <property type="entry name" value="Fibronectin type III"/>
    <property type="match status" value="1"/>
</dbReference>
<name>A0A182YSE1_ANOST</name>
<dbReference type="EnsemblMetazoa" id="ASTEI11377-RA">
    <property type="protein sequence ID" value="ASTEI11377-PA"/>
    <property type="gene ID" value="ASTEI11377"/>
</dbReference>
<feature type="domain" description="Fibronectin type-III" evidence="2">
    <location>
        <begin position="21"/>
        <end position="124"/>
    </location>
</feature>
<dbReference type="Proteomes" id="UP000076408">
    <property type="component" value="Unassembled WGS sequence"/>
</dbReference>
<reference evidence="3" key="2">
    <citation type="submission" date="2020-05" db="UniProtKB">
        <authorList>
            <consortium name="EnsemblMetazoa"/>
        </authorList>
    </citation>
    <scope>IDENTIFICATION</scope>
    <source>
        <strain evidence="3">Indian</strain>
    </source>
</reference>
<dbReference type="STRING" id="30069.A0A182YSE1"/>
<dbReference type="PANTHER" id="PTHR23210:SF26">
    <property type="entry name" value="ACTIVATING TRANSCRIPTION FACTOR 7-INTERACTING PROTEIN 1"/>
    <property type="match status" value="1"/>
</dbReference>
<feature type="region of interest" description="Disordered" evidence="1">
    <location>
        <begin position="1"/>
        <end position="23"/>
    </location>
</feature>